<reference evidence="1" key="1">
    <citation type="submission" date="2023-06" db="EMBL/GenBank/DDBJ databases">
        <title>Genome-scale phylogeny and comparative genomics of the fungal order Sordariales.</title>
        <authorList>
            <consortium name="Lawrence Berkeley National Laboratory"/>
            <person name="Hensen N."/>
            <person name="Bonometti L."/>
            <person name="Westerberg I."/>
            <person name="Brannstrom I.O."/>
            <person name="Guillou S."/>
            <person name="Cros-Aarteil S."/>
            <person name="Calhoun S."/>
            <person name="Haridas S."/>
            <person name="Kuo A."/>
            <person name="Mondo S."/>
            <person name="Pangilinan J."/>
            <person name="Riley R."/>
            <person name="Labutti K."/>
            <person name="Andreopoulos B."/>
            <person name="Lipzen A."/>
            <person name="Chen C."/>
            <person name="Yanf M."/>
            <person name="Daum C."/>
            <person name="Ng V."/>
            <person name="Clum A."/>
            <person name="Steindorff A."/>
            <person name="Ohm R."/>
            <person name="Martin F."/>
            <person name="Silar P."/>
            <person name="Natvig D."/>
            <person name="Lalanne C."/>
            <person name="Gautier V."/>
            <person name="Ament-Velasquez S.L."/>
            <person name="Kruys A."/>
            <person name="Hutchinson M.I."/>
            <person name="Powell A.J."/>
            <person name="Barry K."/>
            <person name="Miller A.N."/>
            <person name="Grigoriev I.V."/>
            <person name="Debuchy R."/>
            <person name="Gladieux P."/>
            <person name="Thoren M.H."/>
            <person name="Johannesson H."/>
        </authorList>
    </citation>
    <scope>NUCLEOTIDE SEQUENCE</scope>
    <source>
        <strain evidence="1">CBS 307.81</strain>
    </source>
</reference>
<dbReference type="InterPro" id="IPR012337">
    <property type="entry name" value="RNaseH-like_sf"/>
</dbReference>
<evidence type="ECO:0000313" key="1">
    <source>
        <dbReference type="EMBL" id="KAK0666804.1"/>
    </source>
</evidence>
<feature type="non-terminal residue" evidence="1">
    <location>
        <position position="1"/>
    </location>
</feature>
<protein>
    <submittedName>
        <fullName evidence="1">Uncharacterized protein</fullName>
    </submittedName>
</protein>
<name>A0AA40D9H1_9PEZI</name>
<proteinExistence type="predicted"/>
<gene>
    <name evidence="1" type="ORF">QBC41DRAFT_229845</name>
</gene>
<dbReference type="AlphaFoldDB" id="A0AA40D9H1"/>
<sequence length="220" mass="25117">VPTFLPMPSTPVRFANEFPQLLARIEDHDVDRHTALAYANQVLALPREDGDLLRFVYGVDGSARPDSDADHVHGAFAICLDKRTKEGGFVGEAQGFFVDKAPSIQWLEMMAITEAVQQTVLRLRLSTPHRHGEVYIFSDCISVLDFMRKNHHGKTRHKLALTPVYDNMVKLSEELHQQGFKLIIAWIPGHKHQITCHARSDEKSRNLRRRCQMKLDELRG</sequence>
<organism evidence="1 2">
    <name type="scientific">Cercophora samala</name>
    <dbReference type="NCBI Taxonomy" id="330535"/>
    <lineage>
        <taxon>Eukaryota</taxon>
        <taxon>Fungi</taxon>
        <taxon>Dikarya</taxon>
        <taxon>Ascomycota</taxon>
        <taxon>Pezizomycotina</taxon>
        <taxon>Sordariomycetes</taxon>
        <taxon>Sordariomycetidae</taxon>
        <taxon>Sordariales</taxon>
        <taxon>Lasiosphaeriaceae</taxon>
        <taxon>Cercophora</taxon>
    </lineage>
</organism>
<dbReference type="Proteomes" id="UP001174997">
    <property type="component" value="Unassembled WGS sequence"/>
</dbReference>
<dbReference type="InterPro" id="IPR036397">
    <property type="entry name" value="RNaseH_sf"/>
</dbReference>
<dbReference type="Gene3D" id="3.30.420.10">
    <property type="entry name" value="Ribonuclease H-like superfamily/Ribonuclease H"/>
    <property type="match status" value="1"/>
</dbReference>
<evidence type="ECO:0000313" key="2">
    <source>
        <dbReference type="Proteomes" id="UP001174997"/>
    </source>
</evidence>
<dbReference type="GO" id="GO:0003676">
    <property type="term" value="F:nucleic acid binding"/>
    <property type="evidence" value="ECO:0007669"/>
    <property type="project" value="InterPro"/>
</dbReference>
<comment type="caution">
    <text evidence="1">The sequence shown here is derived from an EMBL/GenBank/DDBJ whole genome shotgun (WGS) entry which is preliminary data.</text>
</comment>
<dbReference type="SUPFAM" id="SSF53098">
    <property type="entry name" value="Ribonuclease H-like"/>
    <property type="match status" value="1"/>
</dbReference>
<accession>A0AA40D9H1</accession>
<keyword evidence="2" id="KW-1185">Reference proteome</keyword>
<dbReference type="EMBL" id="JAULSY010000082">
    <property type="protein sequence ID" value="KAK0666804.1"/>
    <property type="molecule type" value="Genomic_DNA"/>
</dbReference>